<proteinExistence type="predicted"/>
<gene>
    <name evidence="2" type="ORF">URODEC1_LOCUS72707</name>
</gene>
<dbReference type="EMBL" id="OZ075139">
    <property type="protein sequence ID" value="CAL5015637.1"/>
    <property type="molecule type" value="Genomic_DNA"/>
</dbReference>
<evidence type="ECO:0000313" key="2">
    <source>
        <dbReference type="EMBL" id="CAL5015637.1"/>
    </source>
</evidence>
<reference evidence="3" key="1">
    <citation type="submission" date="2024-06" db="EMBL/GenBank/DDBJ databases">
        <authorList>
            <person name="Ryan C."/>
        </authorList>
    </citation>
    <scope>NUCLEOTIDE SEQUENCE [LARGE SCALE GENOMIC DNA]</scope>
</reference>
<organism evidence="2 3">
    <name type="scientific">Urochloa decumbens</name>
    <dbReference type="NCBI Taxonomy" id="240449"/>
    <lineage>
        <taxon>Eukaryota</taxon>
        <taxon>Viridiplantae</taxon>
        <taxon>Streptophyta</taxon>
        <taxon>Embryophyta</taxon>
        <taxon>Tracheophyta</taxon>
        <taxon>Spermatophyta</taxon>
        <taxon>Magnoliopsida</taxon>
        <taxon>Liliopsida</taxon>
        <taxon>Poales</taxon>
        <taxon>Poaceae</taxon>
        <taxon>PACMAD clade</taxon>
        <taxon>Panicoideae</taxon>
        <taxon>Panicodae</taxon>
        <taxon>Paniceae</taxon>
        <taxon>Melinidinae</taxon>
        <taxon>Urochloa</taxon>
    </lineage>
</organism>
<dbReference type="InterPro" id="IPR001680">
    <property type="entry name" value="WD40_rpt"/>
</dbReference>
<reference evidence="2 3" key="2">
    <citation type="submission" date="2024-10" db="EMBL/GenBank/DDBJ databases">
        <authorList>
            <person name="Ryan C."/>
        </authorList>
    </citation>
    <scope>NUCLEOTIDE SEQUENCE [LARGE SCALE GENOMIC DNA]</scope>
</reference>
<name>A0ABC9C6J9_9POAL</name>
<dbReference type="AlphaFoldDB" id="A0ABC9C6J9"/>
<evidence type="ECO:0000256" key="1">
    <source>
        <dbReference type="PROSITE-ProRule" id="PRU00221"/>
    </source>
</evidence>
<dbReference type="PANTHER" id="PTHR19920">
    <property type="entry name" value="WD40 PROTEIN CIAO1"/>
    <property type="match status" value="1"/>
</dbReference>
<dbReference type="PANTHER" id="PTHR19920:SF0">
    <property type="entry name" value="CYTOSOLIC IRON-SULFUR PROTEIN ASSEMBLY PROTEIN CIAO1-RELATED"/>
    <property type="match status" value="1"/>
</dbReference>
<dbReference type="SUPFAM" id="SSF50978">
    <property type="entry name" value="WD40 repeat-like"/>
    <property type="match status" value="1"/>
</dbReference>
<feature type="repeat" description="WD" evidence="1">
    <location>
        <begin position="317"/>
        <end position="351"/>
    </location>
</feature>
<evidence type="ECO:0008006" key="4">
    <source>
        <dbReference type="Google" id="ProtNLM"/>
    </source>
</evidence>
<dbReference type="Proteomes" id="UP001497457">
    <property type="component" value="Chromosome 29rd"/>
</dbReference>
<keyword evidence="3" id="KW-1185">Reference proteome</keyword>
<dbReference type="SMART" id="SM00320">
    <property type="entry name" value="WD40"/>
    <property type="match status" value="6"/>
</dbReference>
<dbReference type="PROSITE" id="PS50082">
    <property type="entry name" value="WD_REPEATS_2"/>
    <property type="match status" value="1"/>
</dbReference>
<dbReference type="Pfam" id="PF00400">
    <property type="entry name" value="WD40"/>
    <property type="match status" value="4"/>
</dbReference>
<protein>
    <recommendedName>
        <fullName evidence="4">Anaphase-promoting complex subunit 4 WD40 domain-containing protein</fullName>
    </recommendedName>
</protein>
<accession>A0ABC9C6J9</accession>
<keyword evidence="1" id="KW-0853">WD repeat</keyword>
<evidence type="ECO:0000313" key="3">
    <source>
        <dbReference type="Proteomes" id="UP001497457"/>
    </source>
</evidence>
<dbReference type="Gene3D" id="2.130.10.10">
    <property type="entry name" value="YVTN repeat-like/Quinoprotein amine dehydrogenase"/>
    <property type="match status" value="3"/>
</dbReference>
<dbReference type="InterPro" id="IPR036322">
    <property type="entry name" value="WD40_repeat_dom_sf"/>
</dbReference>
<dbReference type="InterPro" id="IPR015943">
    <property type="entry name" value="WD40/YVTN_repeat-like_dom_sf"/>
</dbReference>
<sequence length="377" mass="42103">MSTQLEKLTTLLGHTGECWSLAWSPKPCNQQAQYMLASTGDDTTIVWHCTNSKWDKFQVLENKQKRSIRTCAWHPEGMTLAAGGCGNTINLWKYDLGKNEFSGLSEIYHYEGQRIVSLSWNSDGNFLLGCTYGGYIVIIKEISEGYGIVCRVSLEYNTPLSCAIWYPSGKMFAVAGKNIETFEVTHNDQEVKASESIQYKSNLGFYHNGSISGVSFASDKRMVSAGCDSELKFWLSDSTKRKSRTDFSVMTNLNWHFVMAMKEHKMDISCIDWSRCHGTFGNLIASACEARTIILYMPEHNTTVCGSESYVAVGRKTQAHEASIKYLKWHCQDPYILASAGSDGLVNIWKVTGDPIIPASSSRKGKRKSTHVGFVST</sequence>